<feature type="domain" description="Asparagine synthetase" evidence="2">
    <location>
        <begin position="275"/>
        <end position="641"/>
    </location>
</feature>
<dbReference type="RefSeq" id="WP_198897987.1">
    <property type="nucleotide sequence ID" value="NZ_JAEKOZ010000042.1"/>
</dbReference>
<dbReference type="EMBL" id="JAEKOZ010000042">
    <property type="protein sequence ID" value="MBJ3812709.1"/>
    <property type="molecule type" value="Genomic_DNA"/>
</dbReference>
<protein>
    <submittedName>
        <fullName evidence="3">Asparagine synthase</fullName>
    </submittedName>
</protein>
<sequence>MSAGFVVLPDAPGTPSPDDAYPFAVPRLIPHPSGRPWLVGSWEPDGIRQVTVGPVRVVVIGRCPVTTTHLERLCRRLRTLTDVDALARQLPGSFHLVAAAGNAVRVQGGVTGLRQVFHARLDGGIPVAADRADALAALTGAGIDEDTLALRVVCGGMLPPPLSDRSAWTGVSTVPHDHCLVLEPDRARERRWWSPPAGELGLEEGASAVREALVAAVGGLGGAGSAGAGTAPYDTGGSGADSTANTAGGSGADSTAYAHRQLGPAPSPRGPGGLSADMSGGMDSTSLAFLAARHTPDLLTFRWAEAEAGNDDSRFAALAAAELPGARHLVVAQSDLPSVFSDPAALADTERPYLFTRTQARMRHTAAVLAGNESRRHVAGHGADELLGRMPGYLHRLARRHPLTALRHLRGSRALGRWPLWGCLAQLARAESVAQWWRAQADDLTGPPPPARLPSLGWGLAPLRASAWATDAAIDAARTTLRAAAEDARPLADDRGPHQNLAALRITSPAYRQVSRLFAAEGVRLEQPFLDDRVVEAVLAVRPHERGTPWQYKPLLARSMRGLVPDAILDRTTKGDFSADLRAGRQRNLAAIIDVFSSGTVLGDLGLIDPDAVRAYLLAPQADSSRDIAVEQLLGCETWARAARRPLPLGSR</sequence>
<gene>
    <name evidence="3" type="ORF">JGB26_37535</name>
</gene>
<feature type="region of interest" description="Disordered" evidence="1">
    <location>
        <begin position="237"/>
        <end position="278"/>
    </location>
</feature>
<dbReference type="InterPro" id="IPR014729">
    <property type="entry name" value="Rossmann-like_a/b/a_fold"/>
</dbReference>
<dbReference type="InterPro" id="IPR001962">
    <property type="entry name" value="Asn_synthase"/>
</dbReference>
<proteinExistence type="predicted"/>
<dbReference type="Gene3D" id="3.40.50.620">
    <property type="entry name" value="HUPs"/>
    <property type="match status" value="2"/>
</dbReference>
<organism evidence="3 4">
    <name type="scientific">Streptomyces flavofungini</name>
    <dbReference type="NCBI Taxonomy" id="68200"/>
    <lineage>
        <taxon>Bacteria</taxon>
        <taxon>Bacillati</taxon>
        <taxon>Actinomycetota</taxon>
        <taxon>Actinomycetes</taxon>
        <taxon>Kitasatosporales</taxon>
        <taxon>Streptomycetaceae</taxon>
        <taxon>Streptomyces</taxon>
    </lineage>
</organism>
<reference evidence="3 4" key="1">
    <citation type="submission" date="2020-12" db="EMBL/GenBank/DDBJ databases">
        <title>Streptomyces typhae sp. nov., a novel endophytic actinomycete isolated from the root of cattail pollen (Typha angustifolia L.).</title>
        <authorList>
            <person name="Peng C."/>
            <person name="Liu C."/>
        </authorList>
    </citation>
    <scope>NUCLEOTIDE SEQUENCE [LARGE SCALE GENOMIC DNA]</scope>
    <source>
        <strain evidence="3 4">JCM 4753</strain>
    </source>
</reference>
<dbReference type="SUPFAM" id="SSF52402">
    <property type="entry name" value="Adenine nucleotide alpha hydrolases-like"/>
    <property type="match status" value="1"/>
</dbReference>
<accession>A0ABS0XHM8</accession>
<dbReference type="Pfam" id="PF00733">
    <property type="entry name" value="Asn_synthase"/>
    <property type="match status" value="1"/>
</dbReference>
<evidence type="ECO:0000256" key="1">
    <source>
        <dbReference type="SAM" id="MobiDB-lite"/>
    </source>
</evidence>
<evidence type="ECO:0000313" key="3">
    <source>
        <dbReference type="EMBL" id="MBJ3812709.1"/>
    </source>
</evidence>
<evidence type="ECO:0000313" key="4">
    <source>
        <dbReference type="Proteomes" id="UP000634780"/>
    </source>
</evidence>
<keyword evidence="4" id="KW-1185">Reference proteome</keyword>
<evidence type="ECO:0000259" key="2">
    <source>
        <dbReference type="Pfam" id="PF00733"/>
    </source>
</evidence>
<name>A0ABS0XHM8_9ACTN</name>
<comment type="caution">
    <text evidence="3">The sequence shown here is derived from an EMBL/GenBank/DDBJ whole genome shotgun (WGS) entry which is preliminary data.</text>
</comment>
<dbReference type="Proteomes" id="UP000634780">
    <property type="component" value="Unassembled WGS sequence"/>
</dbReference>